<dbReference type="Pfam" id="PF00496">
    <property type="entry name" value="SBP_bac_5"/>
    <property type="match status" value="1"/>
</dbReference>
<dbReference type="InterPro" id="IPR039424">
    <property type="entry name" value="SBP_5"/>
</dbReference>
<dbReference type="PIRSF" id="PIRSF002741">
    <property type="entry name" value="MppA"/>
    <property type="match status" value="1"/>
</dbReference>
<dbReference type="GO" id="GO:0015833">
    <property type="term" value="P:peptide transport"/>
    <property type="evidence" value="ECO:0007669"/>
    <property type="project" value="TreeGrafter"/>
</dbReference>
<organism evidence="6 7">
    <name type="scientific">Agrobacterium rubi TR3 = NBRC 13261</name>
    <dbReference type="NCBI Taxonomy" id="1368415"/>
    <lineage>
        <taxon>Bacteria</taxon>
        <taxon>Pseudomonadati</taxon>
        <taxon>Pseudomonadota</taxon>
        <taxon>Alphaproteobacteria</taxon>
        <taxon>Hyphomicrobiales</taxon>
        <taxon>Rhizobiaceae</taxon>
        <taxon>Rhizobium/Agrobacterium group</taxon>
        <taxon>Agrobacterium</taxon>
    </lineage>
</organism>
<dbReference type="PANTHER" id="PTHR30290:SF65">
    <property type="entry name" value="MONOACYL PHOSPHATIDYLINOSITOL TETRAMANNOSIDE-BINDING PROTEIN LPQW-RELATED"/>
    <property type="match status" value="1"/>
</dbReference>
<feature type="signal peptide" evidence="4">
    <location>
        <begin position="1"/>
        <end position="24"/>
    </location>
</feature>
<comment type="similarity">
    <text evidence="2">Belongs to the bacterial solute-binding protein 5 family.</text>
</comment>
<evidence type="ECO:0000256" key="1">
    <source>
        <dbReference type="ARBA" id="ARBA00004418"/>
    </source>
</evidence>
<dbReference type="InterPro" id="IPR000914">
    <property type="entry name" value="SBP_5_dom"/>
</dbReference>
<evidence type="ECO:0000313" key="7">
    <source>
        <dbReference type="Proteomes" id="UP000028701"/>
    </source>
</evidence>
<evidence type="ECO:0000313" key="6">
    <source>
        <dbReference type="EMBL" id="GAK71903.1"/>
    </source>
</evidence>
<feature type="region of interest" description="Disordered" evidence="3">
    <location>
        <begin position="297"/>
        <end position="317"/>
    </location>
</feature>
<gene>
    <name evidence="6" type="ORF">RRU01S_22_00360</name>
</gene>
<comment type="subcellular location">
    <subcellularLocation>
        <location evidence="1">Periplasm</location>
    </subcellularLocation>
</comment>
<dbReference type="EMBL" id="BBJU01000022">
    <property type="protein sequence ID" value="GAK71903.1"/>
    <property type="molecule type" value="Genomic_DNA"/>
</dbReference>
<reference evidence="6 7" key="1">
    <citation type="submission" date="2014-08" db="EMBL/GenBank/DDBJ databases">
        <title>Whole genome shotgun sequence of Rhizobium rubi NBRC 13261.</title>
        <authorList>
            <person name="Katano-Makiyama Y."/>
            <person name="Hosoyama A."/>
            <person name="Hashimoto M."/>
            <person name="Hosoyama Y."/>
            <person name="Noguchi M."/>
            <person name="Tsuchikane K."/>
            <person name="Uohara A."/>
            <person name="Ohji S."/>
            <person name="Ichikawa N."/>
            <person name="Kimura A."/>
            <person name="Yamazoe A."/>
            <person name="Fujita N."/>
        </authorList>
    </citation>
    <scope>NUCLEOTIDE SEQUENCE [LARGE SCALE GENOMIC DNA]</scope>
    <source>
        <strain evidence="6 7">NBRC 13261</strain>
    </source>
</reference>
<dbReference type="Proteomes" id="UP000028701">
    <property type="component" value="Unassembled WGS sequence"/>
</dbReference>
<dbReference type="SUPFAM" id="SSF53850">
    <property type="entry name" value="Periplasmic binding protein-like II"/>
    <property type="match status" value="1"/>
</dbReference>
<evidence type="ECO:0000256" key="2">
    <source>
        <dbReference type="ARBA" id="ARBA00005695"/>
    </source>
</evidence>
<feature type="domain" description="Solute-binding protein family 5" evidence="5">
    <location>
        <begin position="82"/>
        <end position="473"/>
    </location>
</feature>
<dbReference type="RefSeq" id="WP_045231443.1">
    <property type="nucleotide sequence ID" value="NZ_BBJU01000022.1"/>
</dbReference>
<comment type="caution">
    <text evidence="6">The sequence shown here is derived from an EMBL/GenBank/DDBJ whole genome shotgun (WGS) entry which is preliminary data.</text>
</comment>
<dbReference type="Gene3D" id="3.10.105.10">
    <property type="entry name" value="Dipeptide-binding Protein, Domain 3"/>
    <property type="match status" value="1"/>
</dbReference>
<dbReference type="InterPro" id="IPR030678">
    <property type="entry name" value="Peptide/Ni-bd"/>
</dbReference>
<dbReference type="eggNOG" id="COG0747">
    <property type="taxonomic scope" value="Bacteria"/>
</dbReference>
<evidence type="ECO:0000256" key="4">
    <source>
        <dbReference type="SAM" id="SignalP"/>
    </source>
</evidence>
<dbReference type="GO" id="GO:0043190">
    <property type="term" value="C:ATP-binding cassette (ABC) transporter complex"/>
    <property type="evidence" value="ECO:0007669"/>
    <property type="project" value="InterPro"/>
</dbReference>
<dbReference type="GO" id="GO:1904680">
    <property type="term" value="F:peptide transmembrane transporter activity"/>
    <property type="evidence" value="ECO:0007669"/>
    <property type="project" value="TreeGrafter"/>
</dbReference>
<sequence length="568" mass="61543">MRKSNILLAGSVAALAFGVQAAHAQRGTDGDLKILFWQAVSTLNPYLSGGTKEVYSASMIIEPLARYDEKGELVPTLVTEIPTLANGGVSQDLLSMTWKLKPDVKWSDGTPFTADDVIFTWKYCTAPDGGCAQAAQYEGVKTIEAPDAHTVKITFTEPKPYPYSAFVGGQSPVIQKKQFENCVGAKAPGCTAANFGPIGTGPFVVKDFKPNDVISFIANPNYRDPAKPAFATATLKGGGDAASAARAVLETGEFDYAWNMQVEPEILSTMVAAGKGELVTAFGTQVERINLNHYNADPALGDKRSTKEAGPHPSLSDPAVRRALSMAIDRNIIDEAAYGEAGRPTCNIVPGPEAYASTANDWCLTPDVDGANKLLDDAGWAKGPDGIRAKNGVRLSFLYATSTNSVRQATQELVKDMWSQIGVDAELRNSSASVFFGGDPASPDTFQKFYADVEMYTNNFDGTDPEKYLAEWLCDKIPAPSNGWQGQNIPRYCNPEYDKLVGELSKTAEVEKRIELSKKLNDMLTEEGAHIPLIYRGQVSSRSVTLEGVKMNGWDSELWNVADWSRKK</sequence>
<keyword evidence="4" id="KW-0732">Signal</keyword>
<accession>A0A081CZ07</accession>
<proteinExistence type="inferred from homology"/>
<evidence type="ECO:0000259" key="5">
    <source>
        <dbReference type="Pfam" id="PF00496"/>
    </source>
</evidence>
<dbReference type="OrthoDB" id="9803988at2"/>
<feature type="chain" id="PRO_5001756353" evidence="4">
    <location>
        <begin position="25"/>
        <end position="568"/>
    </location>
</feature>
<dbReference type="CDD" id="cd08513">
    <property type="entry name" value="PBP2_thermophilic_Hb8_like"/>
    <property type="match status" value="1"/>
</dbReference>
<dbReference type="PANTHER" id="PTHR30290">
    <property type="entry name" value="PERIPLASMIC BINDING COMPONENT OF ABC TRANSPORTER"/>
    <property type="match status" value="1"/>
</dbReference>
<dbReference type="AlphaFoldDB" id="A0A081CZ07"/>
<protein>
    <submittedName>
        <fullName evidence="6">Putative ABC transporter substrate-binding protein</fullName>
    </submittedName>
</protein>
<feature type="compositionally biased region" description="Basic and acidic residues" evidence="3">
    <location>
        <begin position="300"/>
        <end position="310"/>
    </location>
</feature>
<name>A0A081CZ07_9HYPH</name>
<dbReference type="GO" id="GO:0030288">
    <property type="term" value="C:outer membrane-bounded periplasmic space"/>
    <property type="evidence" value="ECO:0007669"/>
    <property type="project" value="UniProtKB-ARBA"/>
</dbReference>
<dbReference type="Gene3D" id="3.40.190.10">
    <property type="entry name" value="Periplasmic binding protein-like II"/>
    <property type="match status" value="1"/>
</dbReference>
<evidence type="ECO:0000256" key="3">
    <source>
        <dbReference type="SAM" id="MobiDB-lite"/>
    </source>
</evidence>